<dbReference type="PROSITE" id="PS51737">
    <property type="entry name" value="RECOMBINASE_DNA_BIND"/>
    <property type="match status" value="1"/>
</dbReference>
<sequence>MKRRVIIYARVSTIMQEEKDSLEFQIKKCKEYCSLYDYEIVDVVTDVESGWHDDREGFLKLKKLITHNVFDLLLVYETSRISRKMVTLLSFINELMANKIGFLAISQKDIDTSTDIGMLIFQIISSLAEYERKLISARVKSSKLARAKAGKWQGGTKPLGYDIVNKKLIPNAIEAITIRKMFQYYIETQSLAKTAKKFDRKMASIRWILTNPLYIGKLKWGQKEKDPITGKQITKDTFQIYDGEHEAIVKEDIFYKTQEIIEQRNRIRIAQAKSDALFVGNLYCSCGAKMYNLSMKNKRFNYYKCENKECGKMIRREKVESKVIDLIFLNQDLKKLDDVDETNIESYEIIDKLEEQLKDLENEKLNLTRGFIKKNIEESIFEQLKKEIISKEKIITEEIKREKEKIKKVESKTLDREYSKKLISILQNINFNNDEEIKEIKQILYLIIGEIRLKKSDELDFEIYFKL</sequence>
<feature type="active site" description="O-(5'-phospho-DNA)-serine intermediate" evidence="4">
    <location>
        <position position="12"/>
    </location>
</feature>
<dbReference type="EMBL" id="JACJLT010000086">
    <property type="protein sequence ID" value="MBM6875699.1"/>
    <property type="molecule type" value="Genomic_DNA"/>
</dbReference>
<dbReference type="InterPro" id="IPR006119">
    <property type="entry name" value="Resolv_N"/>
</dbReference>
<accession>A0ABS2G2N7</accession>
<dbReference type="PROSITE" id="PS51736">
    <property type="entry name" value="RECOMBINASES_3"/>
    <property type="match status" value="1"/>
</dbReference>
<dbReference type="InterPro" id="IPR038109">
    <property type="entry name" value="DNA_bind_recomb_sf"/>
</dbReference>
<evidence type="ECO:0000256" key="1">
    <source>
        <dbReference type="ARBA" id="ARBA00022908"/>
    </source>
</evidence>
<dbReference type="Pfam" id="PF00239">
    <property type="entry name" value="Resolvase"/>
    <property type="match status" value="1"/>
</dbReference>
<evidence type="ECO:0000259" key="6">
    <source>
        <dbReference type="PROSITE" id="PS51736"/>
    </source>
</evidence>
<feature type="domain" description="Recombinase" evidence="7">
    <location>
        <begin position="158"/>
        <end position="267"/>
    </location>
</feature>
<organism evidence="8 9">
    <name type="scientific">Fusobacterium mortiferum</name>
    <dbReference type="NCBI Taxonomy" id="850"/>
    <lineage>
        <taxon>Bacteria</taxon>
        <taxon>Fusobacteriati</taxon>
        <taxon>Fusobacteriota</taxon>
        <taxon>Fusobacteriia</taxon>
        <taxon>Fusobacteriales</taxon>
        <taxon>Fusobacteriaceae</taxon>
        <taxon>Fusobacterium</taxon>
    </lineage>
</organism>
<dbReference type="PANTHER" id="PTHR30461:SF23">
    <property type="entry name" value="DNA RECOMBINASE-RELATED"/>
    <property type="match status" value="1"/>
</dbReference>
<gene>
    <name evidence="8" type="ORF">H6A04_08565</name>
</gene>
<keyword evidence="3" id="KW-0233">DNA recombination</keyword>
<keyword evidence="2" id="KW-0238">DNA-binding</keyword>
<dbReference type="PANTHER" id="PTHR30461">
    <property type="entry name" value="DNA-INVERTASE FROM LAMBDOID PROPHAGE"/>
    <property type="match status" value="1"/>
</dbReference>
<dbReference type="InterPro" id="IPR011109">
    <property type="entry name" value="DNA_bind_recombinase_dom"/>
</dbReference>
<evidence type="ECO:0000256" key="4">
    <source>
        <dbReference type="PROSITE-ProRule" id="PRU10137"/>
    </source>
</evidence>
<dbReference type="InterPro" id="IPR036162">
    <property type="entry name" value="Resolvase-like_N_sf"/>
</dbReference>
<proteinExistence type="predicted"/>
<evidence type="ECO:0000259" key="7">
    <source>
        <dbReference type="PROSITE" id="PS51737"/>
    </source>
</evidence>
<protein>
    <submittedName>
        <fullName evidence="8">Recombinase family protein</fullName>
    </submittedName>
</protein>
<evidence type="ECO:0000313" key="8">
    <source>
        <dbReference type="EMBL" id="MBM6875699.1"/>
    </source>
</evidence>
<comment type="caution">
    <text evidence="8">The sequence shown here is derived from an EMBL/GenBank/DDBJ whole genome shotgun (WGS) entry which is preliminary data.</text>
</comment>
<dbReference type="InterPro" id="IPR006118">
    <property type="entry name" value="Recombinase_CS"/>
</dbReference>
<keyword evidence="5" id="KW-0175">Coiled coil</keyword>
<name>A0ABS2G2N7_FUSMR</name>
<dbReference type="Proteomes" id="UP000728968">
    <property type="component" value="Unassembled WGS sequence"/>
</dbReference>
<evidence type="ECO:0000256" key="2">
    <source>
        <dbReference type="ARBA" id="ARBA00023125"/>
    </source>
</evidence>
<evidence type="ECO:0000313" key="9">
    <source>
        <dbReference type="Proteomes" id="UP000728968"/>
    </source>
</evidence>
<evidence type="ECO:0000256" key="5">
    <source>
        <dbReference type="SAM" id="Coils"/>
    </source>
</evidence>
<feature type="coiled-coil region" evidence="5">
    <location>
        <begin position="343"/>
        <end position="412"/>
    </location>
</feature>
<dbReference type="SUPFAM" id="SSF53041">
    <property type="entry name" value="Resolvase-like"/>
    <property type="match status" value="1"/>
</dbReference>
<dbReference type="Pfam" id="PF07508">
    <property type="entry name" value="Recombinase"/>
    <property type="match status" value="1"/>
</dbReference>
<dbReference type="PROSITE" id="PS00397">
    <property type="entry name" value="RECOMBINASES_1"/>
    <property type="match status" value="1"/>
</dbReference>
<dbReference type="RefSeq" id="WP_204716444.1">
    <property type="nucleotide sequence ID" value="NZ_JACJLT010000086.1"/>
</dbReference>
<dbReference type="Gene3D" id="3.40.50.1390">
    <property type="entry name" value="Resolvase, N-terminal catalytic domain"/>
    <property type="match status" value="1"/>
</dbReference>
<evidence type="ECO:0000256" key="3">
    <source>
        <dbReference type="ARBA" id="ARBA00023172"/>
    </source>
</evidence>
<dbReference type="SMART" id="SM00857">
    <property type="entry name" value="Resolvase"/>
    <property type="match status" value="1"/>
</dbReference>
<feature type="domain" description="Resolvase/invertase-type recombinase catalytic" evidence="6">
    <location>
        <begin position="4"/>
        <end position="150"/>
    </location>
</feature>
<dbReference type="InterPro" id="IPR050639">
    <property type="entry name" value="SSR_resolvase"/>
</dbReference>
<dbReference type="Gene3D" id="3.90.1750.20">
    <property type="entry name" value="Putative Large Serine Recombinase, Chain B, Domain 2"/>
    <property type="match status" value="1"/>
</dbReference>
<keyword evidence="1" id="KW-0229">DNA integration</keyword>
<dbReference type="CDD" id="cd00338">
    <property type="entry name" value="Ser_Recombinase"/>
    <property type="match status" value="1"/>
</dbReference>
<reference evidence="8 9" key="1">
    <citation type="journal article" date="2021" name="Sci. Rep.">
        <title>The distribution of antibiotic resistance genes in chicken gut microbiota commensals.</title>
        <authorList>
            <person name="Juricova H."/>
            <person name="Matiasovicova J."/>
            <person name="Kubasova T."/>
            <person name="Cejkova D."/>
            <person name="Rychlik I."/>
        </authorList>
    </citation>
    <scope>NUCLEOTIDE SEQUENCE [LARGE SCALE GENOMIC DNA]</scope>
    <source>
        <strain evidence="8 9">An425</strain>
    </source>
</reference>
<keyword evidence="9" id="KW-1185">Reference proteome</keyword>